<dbReference type="Pfam" id="PF00498">
    <property type="entry name" value="FHA"/>
    <property type="match status" value="1"/>
</dbReference>
<dbReference type="CDD" id="cd22701">
    <property type="entry name" value="FHA_FKH1-like"/>
    <property type="match status" value="1"/>
</dbReference>
<dbReference type="EMBL" id="PUHR01000052">
    <property type="protein sequence ID" value="KAG0669006.1"/>
    <property type="molecule type" value="Genomic_DNA"/>
</dbReference>
<feature type="DNA-binding region" description="Fork-head" evidence="6">
    <location>
        <begin position="470"/>
        <end position="556"/>
    </location>
</feature>
<evidence type="ECO:0000256" key="7">
    <source>
        <dbReference type="SAM" id="MobiDB-lite"/>
    </source>
</evidence>
<sequence length="623" mass="70404">MNNRINKSTGKNYFNNPKYTKEQFNNLANCITSILSSVKTDIAASHQFNNKKNKIKEIKAFAKLSGNDWTYFVKSLKVSIGRNTDNIESLKLLRKTTQDDIINDANSTNIDLGPAKTVSRRHASIEFNRETGDWELIILGRNGAKLNYKKYKGNSPNRRIVLKSGDIIDIGGVQMIFILPDQTPVIHSDCLKEMIPDLITIYGLNGNNNPLLQDIIRDSNYINDHMNLRLDLQNIPMVDSISSNDNWKRDAYNKDKKPKRQNPLKSVDDLQSDYNSDDSSTSSHAKADETIQLANTTTDAYDQEADDTKADEQQEEDTLKRPLSEDNYSRKTCSKKFKIVSIASNKQYGTTISKIKPTLTTSSNIASDFTTDNQKPNIQSRSSSIPETNNFKKSTSSGSRLSSRKVIPPLGPRSESKNNKKQPEDIKSDSLTTEIEATEENSTKTIINKDSIKKEKTPNGNDTDSTKNNRTPLAYGTAITQAILSTDDGIMSLSEIYQYMMTNYEYFRTTKSNWQNSVRHTLSLNSAFSKLPKKKLSSSGKGMVWCIDKNYREEFLSKWKLGIASKSKKNAAVDKQLIIHMSNYQCLPEPYDNEIRPNDVMTQDMTMARGMASDILKLSPQRR</sequence>
<evidence type="ECO:0000259" key="9">
    <source>
        <dbReference type="PROSITE" id="PS50039"/>
    </source>
</evidence>
<evidence type="ECO:0000256" key="6">
    <source>
        <dbReference type="PROSITE-ProRule" id="PRU00089"/>
    </source>
</evidence>
<dbReference type="OrthoDB" id="5954824at2759"/>
<evidence type="ECO:0000256" key="4">
    <source>
        <dbReference type="ARBA" id="ARBA00023163"/>
    </source>
</evidence>
<dbReference type="Gene3D" id="2.60.200.20">
    <property type="match status" value="1"/>
</dbReference>
<feature type="domain" description="FHA" evidence="8">
    <location>
        <begin position="78"/>
        <end position="151"/>
    </location>
</feature>
<evidence type="ECO:0000259" key="8">
    <source>
        <dbReference type="PROSITE" id="PS50006"/>
    </source>
</evidence>
<feature type="region of interest" description="Disordered" evidence="7">
    <location>
        <begin position="366"/>
        <end position="469"/>
    </location>
</feature>
<comment type="caution">
    <text evidence="10">The sequence shown here is derived from an EMBL/GenBank/DDBJ whole genome shotgun (WGS) entry which is preliminary data.</text>
</comment>
<evidence type="ECO:0000256" key="1">
    <source>
        <dbReference type="ARBA" id="ARBA00004123"/>
    </source>
</evidence>
<keyword evidence="11" id="KW-1185">Reference proteome</keyword>
<feature type="compositionally biased region" description="Low complexity" evidence="7">
    <location>
        <begin position="392"/>
        <end position="405"/>
    </location>
</feature>
<evidence type="ECO:0000313" key="10">
    <source>
        <dbReference type="EMBL" id="KAG0669006.1"/>
    </source>
</evidence>
<feature type="compositionally biased region" description="Polar residues" evidence="7">
    <location>
        <begin position="366"/>
        <end position="391"/>
    </location>
</feature>
<feature type="compositionally biased region" description="Low complexity" evidence="7">
    <location>
        <begin position="272"/>
        <end position="283"/>
    </location>
</feature>
<gene>
    <name evidence="10" type="primary">FOXN4</name>
    <name evidence="10" type="ORF">C6P45_004223</name>
</gene>
<comment type="subcellular location">
    <subcellularLocation>
        <location evidence="1 6">Nucleus</location>
    </subcellularLocation>
</comment>
<dbReference type="InterPro" id="IPR000253">
    <property type="entry name" value="FHA_dom"/>
</dbReference>
<evidence type="ECO:0000313" key="11">
    <source>
        <dbReference type="Proteomes" id="UP000750334"/>
    </source>
</evidence>
<keyword evidence="4" id="KW-0804">Transcription</keyword>
<reference evidence="10 11" key="1">
    <citation type="submission" date="2020-11" db="EMBL/GenBank/DDBJ databases">
        <title>Kefir isolates.</title>
        <authorList>
            <person name="Marcisauskas S."/>
            <person name="Kim Y."/>
            <person name="Blasche S."/>
        </authorList>
    </citation>
    <scope>NUCLEOTIDE SEQUENCE [LARGE SCALE GENOMIC DNA]</scope>
    <source>
        <strain evidence="10 11">OG2</strain>
    </source>
</reference>
<accession>A0A9P6WB54</accession>
<keyword evidence="5 6" id="KW-0539">Nucleus</keyword>
<dbReference type="InterPro" id="IPR001766">
    <property type="entry name" value="Fork_head_dom"/>
</dbReference>
<protein>
    <submittedName>
        <fullName evidence="10">Forkhead box protein N4</fullName>
    </submittedName>
</protein>
<dbReference type="InterPro" id="IPR036388">
    <property type="entry name" value="WH-like_DNA-bd_sf"/>
</dbReference>
<proteinExistence type="predicted"/>
<feature type="region of interest" description="Disordered" evidence="7">
    <location>
        <begin position="243"/>
        <end position="327"/>
    </location>
</feature>
<dbReference type="InterPro" id="IPR008984">
    <property type="entry name" value="SMAD_FHA_dom_sf"/>
</dbReference>
<dbReference type="GO" id="GO:0005634">
    <property type="term" value="C:nucleus"/>
    <property type="evidence" value="ECO:0007669"/>
    <property type="project" value="UniProtKB-SubCell"/>
</dbReference>
<evidence type="ECO:0000256" key="5">
    <source>
        <dbReference type="ARBA" id="ARBA00023242"/>
    </source>
</evidence>
<dbReference type="PANTHER" id="PTHR45881:SF1">
    <property type="entry name" value="FORK HEAD PROTEIN HOMOLOG 2"/>
    <property type="match status" value="1"/>
</dbReference>
<feature type="compositionally biased region" description="Basic and acidic residues" evidence="7">
    <location>
        <begin position="414"/>
        <end position="428"/>
    </location>
</feature>
<dbReference type="PROSITE" id="PS50006">
    <property type="entry name" value="FHA_DOMAIN"/>
    <property type="match status" value="1"/>
</dbReference>
<organism evidence="10 11">
    <name type="scientific">Maudiozyma exigua</name>
    <name type="common">Yeast</name>
    <name type="synonym">Kazachstania exigua</name>
    <dbReference type="NCBI Taxonomy" id="34358"/>
    <lineage>
        <taxon>Eukaryota</taxon>
        <taxon>Fungi</taxon>
        <taxon>Dikarya</taxon>
        <taxon>Ascomycota</taxon>
        <taxon>Saccharomycotina</taxon>
        <taxon>Saccharomycetes</taxon>
        <taxon>Saccharomycetales</taxon>
        <taxon>Saccharomycetaceae</taxon>
        <taxon>Maudiozyma</taxon>
    </lineage>
</organism>
<feature type="domain" description="Fork-head" evidence="9">
    <location>
        <begin position="470"/>
        <end position="556"/>
    </location>
</feature>
<dbReference type="SUPFAM" id="SSF46785">
    <property type="entry name" value="Winged helix' DNA-binding domain"/>
    <property type="match status" value="1"/>
</dbReference>
<dbReference type="GO" id="GO:0000981">
    <property type="term" value="F:DNA-binding transcription factor activity, RNA polymerase II-specific"/>
    <property type="evidence" value="ECO:0007669"/>
    <property type="project" value="TreeGrafter"/>
</dbReference>
<dbReference type="GO" id="GO:0000978">
    <property type="term" value="F:RNA polymerase II cis-regulatory region sequence-specific DNA binding"/>
    <property type="evidence" value="ECO:0007669"/>
    <property type="project" value="TreeGrafter"/>
</dbReference>
<dbReference type="Proteomes" id="UP000750334">
    <property type="component" value="Unassembled WGS sequence"/>
</dbReference>
<dbReference type="SMART" id="SM00240">
    <property type="entry name" value="FHA"/>
    <property type="match status" value="1"/>
</dbReference>
<dbReference type="CDD" id="cd00059">
    <property type="entry name" value="FH_FOX"/>
    <property type="match status" value="1"/>
</dbReference>
<name>A0A9P6WB54_MAUEX</name>
<dbReference type="SMART" id="SM00339">
    <property type="entry name" value="FH"/>
    <property type="match status" value="1"/>
</dbReference>
<dbReference type="InterPro" id="IPR036390">
    <property type="entry name" value="WH_DNA-bd_sf"/>
</dbReference>
<feature type="compositionally biased region" description="Polar residues" evidence="7">
    <location>
        <begin position="458"/>
        <end position="469"/>
    </location>
</feature>
<keyword evidence="3 6" id="KW-0238">DNA-binding</keyword>
<dbReference type="SUPFAM" id="SSF49879">
    <property type="entry name" value="SMAD/FHA domain"/>
    <property type="match status" value="1"/>
</dbReference>
<dbReference type="AlphaFoldDB" id="A0A9P6WB54"/>
<feature type="compositionally biased region" description="Basic and acidic residues" evidence="7">
    <location>
        <begin position="306"/>
        <end position="327"/>
    </location>
</feature>
<keyword evidence="2" id="KW-0805">Transcription regulation</keyword>
<dbReference type="InterPro" id="IPR030456">
    <property type="entry name" value="TF_fork_head_CS_2"/>
</dbReference>
<dbReference type="PANTHER" id="PTHR45881">
    <property type="entry name" value="CHECKPOINT SUPPRESSOR 1-LIKE, ISOFORM A-RELATED"/>
    <property type="match status" value="1"/>
</dbReference>
<feature type="compositionally biased region" description="Basic and acidic residues" evidence="7">
    <location>
        <begin position="246"/>
        <end position="255"/>
    </location>
</feature>
<dbReference type="PROSITE" id="PS50039">
    <property type="entry name" value="FORK_HEAD_3"/>
    <property type="match status" value="1"/>
</dbReference>
<dbReference type="PROSITE" id="PS00658">
    <property type="entry name" value="FORK_HEAD_2"/>
    <property type="match status" value="1"/>
</dbReference>
<evidence type="ECO:0000256" key="2">
    <source>
        <dbReference type="ARBA" id="ARBA00023015"/>
    </source>
</evidence>
<dbReference type="PRINTS" id="PR00053">
    <property type="entry name" value="FORKHEAD"/>
</dbReference>
<dbReference type="Pfam" id="PF00250">
    <property type="entry name" value="Forkhead"/>
    <property type="match status" value="1"/>
</dbReference>
<evidence type="ECO:0000256" key="3">
    <source>
        <dbReference type="ARBA" id="ARBA00023125"/>
    </source>
</evidence>
<dbReference type="Gene3D" id="1.10.10.10">
    <property type="entry name" value="Winged helix-like DNA-binding domain superfamily/Winged helix DNA-binding domain"/>
    <property type="match status" value="1"/>
</dbReference>